<reference evidence="14" key="1">
    <citation type="submission" date="2025-08" db="UniProtKB">
        <authorList>
            <consortium name="Ensembl"/>
        </authorList>
    </citation>
    <scope>IDENTIFICATION</scope>
</reference>
<dbReference type="SUPFAM" id="SSF47954">
    <property type="entry name" value="Cyclin-like"/>
    <property type="match status" value="2"/>
</dbReference>
<dbReference type="CDD" id="cd20516">
    <property type="entry name" value="CYCLIN_CCND_rpt2"/>
    <property type="match status" value="1"/>
</dbReference>
<keyword evidence="6" id="KW-0132">Cell division</keyword>
<dbReference type="Gene3D" id="1.10.472.10">
    <property type="entry name" value="Cyclin-like"/>
    <property type="match status" value="2"/>
</dbReference>
<dbReference type="PANTHER" id="PTHR10177">
    <property type="entry name" value="CYCLINS"/>
    <property type="match status" value="1"/>
</dbReference>
<sequence>MNLMCLEDDQFPNWPAAQLCCAFRATCDPAVAEDSRALNNLLALEKRHWAAGTGSYFGRVQTDVQPHMRRTLTAWMFQVCEEQKCEDEVFPLSVNFLDRYLAGFPLKKTHLQLLGTVCLFLASKLRETVPLTATKLCIYTDCSIKVSEILKWELIVVSRLNWDLASVLPSDFLEQILHQLSAVPLNSSILHKHIHSYIALTTIEYTFSKYLPSTIAGASVMAAFHRVKFLEESFTWDWLIGRLNSVLCSDLSSLYSCFLKLENMLAFCLPPSMTLSSTSMSYLASTGSTSLAACVRDVQLPSAASDPGGDEAVCFSGPENPREPHCYH</sequence>
<feature type="domain" description="Cyclin C-terminal" evidence="13">
    <location>
        <begin position="167"/>
        <end position="297"/>
    </location>
</feature>
<dbReference type="SMART" id="SM00385">
    <property type="entry name" value="CYCLIN"/>
    <property type="match status" value="1"/>
</dbReference>
<dbReference type="InterPro" id="IPR004367">
    <property type="entry name" value="Cyclin_C-dom"/>
</dbReference>
<dbReference type="KEGG" id="pki:111852988"/>
<dbReference type="AlphaFoldDB" id="A0A3B3R7V1"/>
<reference evidence="14" key="2">
    <citation type="submission" date="2025-09" db="UniProtKB">
        <authorList>
            <consortium name="Ensembl"/>
        </authorList>
    </citation>
    <scope>IDENTIFICATION</scope>
</reference>
<dbReference type="GeneTree" id="ENSGT00940000155180"/>
<keyword evidence="10" id="KW-0131">Cell cycle</keyword>
<organism evidence="14 15">
    <name type="scientific">Paramormyrops kingsleyae</name>
    <dbReference type="NCBI Taxonomy" id="1676925"/>
    <lineage>
        <taxon>Eukaryota</taxon>
        <taxon>Metazoa</taxon>
        <taxon>Chordata</taxon>
        <taxon>Craniata</taxon>
        <taxon>Vertebrata</taxon>
        <taxon>Euteleostomi</taxon>
        <taxon>Actinopterygii</taxon>
        <taxon>Neopterygii</taxon>
        <taxon>Teleostei</taxon>
        <taxon>Osteoglossocephala</taxon>
        <taxon>Osteoglossomorpha</taxon>
        <taxon>Osteoglossiformes</taxon>
        <taxon>Mormyridae</taxon>
        <taxon>Paramormyrops</taxon>
    </lineage>
</organism>
<evidence type="ECO:0000256" key="6">
    <source>
        <dbReference type="ARBA" id="ARBA00022618"/>
    </source>
</evidence>
<keyword evidence="4" id="KW-0963">Cytoplasm</keyword>
<evidence type="ECO:0000256" key="10">
    <source>
        <dbReference type="ARBA" id="ARBA00023306"/>
    </source>
</evidence>
<comment type="subcellular location">
    <subcellularLocation>
        <location evidence="2">Cytoplasm</location>
    </subcellularLocation>
    <subcellularLocation>
        <location evidence="1">Nucleus</location>
    </subcellularLocation>
</comment>
<dbReference type="Ensembl" id="ENSPKIT00000038420.1">
    <property type="protein sequence ID" value="ENSPKIP00000013985.1"/>
    <property type="gene ID" value="ENSPKIG00000001211.1"/>
</dbReference>
<name>A0A3B3R7V1_9TELE</name>
<dbReference type="OrthoDB" id="306099at2759"/>
<evidence type="ECO:0000313" key="15">
    <source>
        <dbReference type="Proteomes" id="UP000261540"/>
    </source>
</evidence>
<dbReference type="InterPro" id="IPR013763">
    <property type="entry name" value="Cyclin-like_dom"/>
</dbReference>
<dbReference type="InterPro" id="IPR036915">
    <property type="entry name" value="Cyclin-like_sf"/>
</dbReference>
<evidence type="ECO:0000256" key="5">
    <source>
        <dbReference type="ARBA" id="ARBA00022553"/>
    </source>
</evidence>
<dbReference type="Pfam" id="PF02984">
    <property type="entry name" value="Cyclin_C"/>
    <property type="match status" value="1"/>
</dbReference>
<dbReference type="Pfam" id="PF00134">
    <property type="entry name" value="Cyclin_N"/>
    <property type="match status" value="1"/>
</dbReference>
<evidence type="ECO:0000259" key="12">
    <source>
        <dbReference type="SMART" id="SM00385"/>
    </source>
</evidence>
<keyword evidence="15" id="KW-1185">Reference proteome</keyword>
<dbReference type="SMART" id="SM01332">
    <property type="entry name" value="Cyclin_C"/>
    <property type="match status" value="1"/>
</dbReference>
<comment type="similarity">
    <text evidence="3">Belongs to the cyclin family. Cyclin D subfamily.</text>
</comment>
<evidence type="ECO:0000256" key="7">
    <source>
        <dbReference type="ARBA" id="ARBA00022843"/>
    </source>
</evidence>
<dbReference type="CTD" id="896"/>
<dbReference type="GO" id="GO:0005737">
    <property type="term" value="C:cytoplasm"/>
    <property type="evidence" value="ECO:0007669"/>
    <property type="project" value="UniProtKB-SubCell"/>
</dbReference>
<dbReference type="RefSeq" id="XP_023685156.1">
    <property type="nucleotide sequence ID" value="XM_023829388.1"/>
</dbReference>
<keyword evidence="7" id="KW-0832">Ubl conjugation</keyword>
<dbReference type="STRING" id="1676925.ENSPKIP00000013985"/>
<evidence type="ECO:0000259" key="13">
    <source>
        <dbReference type="SMART" id="SM01332"/>
    </source>
</evidence>
<feature type="domain" description="Cyclin-like" evidence="12">
    <location>
        <begin position="74"/>
        <end position="158"/>
    </location>
</feature>
<keyword evidence="5" id="KW-0597">Phosphoprotein</keyword>
<dbReference type="GO" id="GO:0005634">
    <property type="term" value="C:nucleus"/>
    <property type="evidence" value="ECO:0007669"/>
    <property type="project" value="UniProtKB-SubCell"/>
</dbReference>
<keyword evidence="8 11" id="KW-0195">Cyclin</keyword>
<dbReference type="InterPro" id="IPR006671">
    <property type="entry name" value="Cyclin_N"/>
</dbReference>
<evidence type="ECO:0000256" key="8">
    <source>
        <dbReference type="ARBA" id="ARBA00023127"/>
    </source>
</evidence>
<evidence type="ECO:0000256" key="9">
    <source>
        <dbReference type="ARBA" id="ARBA00023242"/>
    </source>
</evidence>
<dbReference type="FunFam" id="1.10.472.10:FF:000120">
    <property type="entry name" value="G1/S-specific cyclin-D1"/>
    <property type="match status" value="1"/>
</dbReference>
<dbReference type="PROSITE" id="PS00292">
    <property type="entry name" value="CYCLINS"/>
    <property type="match status" value="1"/>
</dbReference>
<proteinExistence type="inferred from homology"/>
<dbReference type="Proteomes" id="UP000261540">
    <property type="component" value="Unplaced"/>
</dbReference>
<accession>A0A3B3R7V1</accession>
<keyword evidence="9" id="KW-0539">Nucleus</keyword>
<dbReference type="GO" id="GO:0051301">
    <property type="term" value="P:cell division"/>
    <property type="evidence" value="ECO:0007669"/>
    <property type="project" value="UniProtKB-KW"/>
</dbReference>
<dbReference type="GeneID" id="111852988"/>
<evidence type="ECO:0000256" key="2">
    <source>
        <dbReference type="ARBA" id="ARBA00004496"/>
    </source>
</evidence>
<evidence type="ECO:0000313" key="14">
    <source>
        <dbReference type="Ensembl" id="ENSPKIP00000013985.1"/>
    </source>
</evidence>
<protein>
    <submittedName>
        <fullName evidence="14">Cyclin D3</fullName>
    </submittedName>
</protein>
<evidence type="ECO:0000256" key="4">
    <source>
        <dbReference type="ARBA" id="ARBA00022490"/>
    </source>
</evidence>
<dbReference type="InterPro" id="IPR039361">
    <property type="entry name" value="Cyclin"/>
</dbReference>
<dbReference type="InterPro" id="IPR048258">
    <property type="entry name" value="Cyclins_cyclin-box"/>
</dbReference>
<evidence type="ECO:0000256" key="3">
    <source>
        <dbReference type="ARBA" id="ARBA00009065"/>
    </source>
</evidence>
<evidence type="ECO:0000256" key="1">
    <source>
        <dbReference type="ARBA" id="ARBA00004123"/>
    </source>
</evidence>
<evidence type="ECO:0000256" key="11">
    <source>
        <dbReference type="RuleBase" id="RU000383"/>
    </source>
</evidence>